<dbReference type="OrthoDB" id="9814896at2"/>
<proteinExistence type="inferred from homology"/>
<name>A0A242NKE6_9GAMM</name>
<evidence type="ECO:0000313" key="7">
    <source>
        <dbReference type="Proteomes" id="UP000194977"/>
    </source>
</evidence>
<dbReference type="SUPFAM" id="SSF52799">
    <property type="entry name" value="(Phosphotyrosine protein) phosphatases II"/>
    <property type="match status" value="1"/>
</dbReference>
<protein>
    <recommendedName>
        <fullName evidence="3">Tyrosine specific protein phosphatases domain-containing protein</fullName>
    </recommendedName>
</protein>
<feature type="domain" description="Tyrosine specific protein phosphatases" evidence="3">
    <location>
        <begin position="111"/>
        <end position="161"/>
    </location>
</feature>
<keyword evidence="6" id="KW-1185">Reference proteome</keyword>
<comment type="caution">
    <text evidence="4">The sequence shown here is derived from an EMBL/GenBank/DDBJ whole genome shotgun (WGS) entry which is preliminary data.</text>
</comment>
<feature type="transmembrane region" description="Helical" evidence="2">
    <location>
        <begin position="12"/>
        <end position="33"/>
    </location>
</feature>
<evidence type="ECO:0000256" key="1">
    <source>
        <dbReference type="ARBA" id="ARBA00009580"/>
    </source>
</evidence>
<dbReference type="PANTHER" id="PTHR31126">
    <property type="entry name" value="TYROSINE-PROTEIN PHOSPHATASE"/>
    <property type="match status" value="1"/>
</dbReference>
<evidence type="ECO:0000256" key="2">
    <source>
        <dbReference type="SAM" id="Phobius"/>
    </source>
</evidence>
<evidence type="ECO:0000313" key="6">
    <source>
        <dbReference type="Proteomes" id="UP000194800"/>
    </source>
</evidence>
<dbReference type="EMBL" id="NARP01000005">
    <property type="protein sequence ID" value="OTQ01027.1"/>
    <property type="molecule type" value="Genomic_DNA"/>
</dbReference>
<evidence type="ECO:0000313" key="5">
    <source>
        <dbReference type="EMBL" id="OTQ11832.1"/>
    </source>
</evidence>
<dbReference type="InterPro" id="IPR016130">
    <property type="entry name" value="Tyr_Pase_AS"/>
</dbReference>
<keyword evidence="2" id="KW-0812">Transmembrane</keyword>
<reference evidence="6 7" key="1">
    <citation type="submission" date="2017-03" db="EMBL/GenBank/DDBJ databases">
        <title>Comparative genomics of honeybee gut symbionts reveal geographically distinct and subgroup specific antibiotic resistance.</title>
        <authorList>
            <person name="Ludvigsen J."/>
            <person name="Porcellato D."/>
            <person name="Labee-Lund T.M."/>
            <person name="Amdam G.V."/>
            <person name="Rudi K."/>
        </authorList>
    </citation>
    <scope>NUCLEOTIDE SEQUENCE [LARGE SCALE GENOMIC DNA]</scope>
    <source>
        <strain evidence="4 7">A-7-12</strain>
        <strain evidence="5 6">A-9-12</strain>
    </source>
</reference>
<dbReference type="Gene3D" id="3.90.190.10">
    <property type="entry name" value="Protein tyrosine phosphatase superfamily"/>
    <property type="match status" value="1"/>
</dbReference>
<organism evidence="4 7">
    <name type="scientific">Gilliamella apicola</name>
    <dbReference type="NCBI Taxonomy" id="1196095"/>
    <lineage>
        <taxon>Bacteria</taxon>
        <taxon>Pseudomonadati</taxon>
        <taxon>Pseudomonadota</taxon>
        <taxon>Gammaproteobacteria</taxon>
        <taxon>Orbales</taxon>
        <taxon>Orbaceae</taxon>
        <taxon>Gilliamella</taxon>
    </lineage>
</organism>
<dbReference type="PROSITE" id="PS00383">
    <property type="entry name" value="TYR_PHOSPHATASE_1"/>
    <property type="match status" value="1"/>
</dbReference>
<dbReference type="InterPro" id="IPR029021">
    <property type="entry name" value="Prot-tyrosine_phosphatase-like"/>
</dbReference>
<dbReference type="EMBL" id="NART01000002">
    <property type="protein sequence ID" value="OTQ11832.1"/>
    <property type="molecule type" value="Genomic_DNA"/>
</dbReference>
<sequence>MLYTTQQLRSCYGFIKVKLANSLMLCCVCFMIIGCQSNMKPSVNLPNNFYKISDDLSRSEQPTRKQIQYLDKIGFKTIINLRLLHSDRDKLENTTLSEVWIKIRAGNISDEKMIEILKAIKQSPKPILIHCWHGSDRTGVAVAMYRMVFQNWSKPQAINELMKPEFGHHYNVYPNIIKYIENVDIEKIRAAVFQ</sequence>
<dbReference type="GO" id="GO:0016791">
    <property type="term" value="F:phosphatase activity"/>
    <property type="evidence" value="ECO:0007669"/>
    <property type="project" value="TreeGrafter"/>
</dbReference>
<dbReference type="Proteomes" id="UP000194977">
    <property type="component" value="Unassembled WGS sequence"/>
</dbReference>
<dbReference type="PANTHER" id="PTHR31126:SF72">
    <property type="entry name" value="DUAL SPECIFICITY PROTEIN PHOSPHATASE TPBA"/>
    <property type="match status" value="1"/>
</dbReference>
<keyword evidence="2" id="KW-0472">Membrane</keyword>
<evidence type="ECO:0000313" key="4">
    <source>
        <dbReference type="EMBL" id="OTQ01027.1"/>
    </source>
</evidence>
<comment type="similarity">
    <text evidence="1">Belongs to the protein-tyrosine phosphatase family.</text>
</comment>
<dbReference type="InterPro" id="IPR000387">
    <property type="entry name" value="Tyr_Pase_dom"/>
</dbReference>
<evidence type="ECO:0000259" key="3">
    <source>
        <dbReference type="PROSITE" id="PS50056"/>
    </source>
</evidence>
<dbReference type="AlphaFoldDB" id="A0A242NKE6"/>
<dbReference type="Pfam" id="PF03162">
    <property type="entry name" value="Y_phosphatase2"/>
    <property type="match status" value="1"/>
</dbReference>
<keyword evidence="2" id="KW-1133">Transmembrane helix</keyword>
<accession>A0A242NKE6</accession>
<dbReference type="PROSITE" id="PS50056">
    <property type="entry name" value="TYR_PHOSPHATASE_2"/>
    <property type="match status" value="1"/>
</dbReference>
<dbReference type="Proteomes" id="UP000194800">
    <property type="component" value="Unassembled WGS sequence"/>
</dbReference>
<dbReference type="InterPro" id="IPR004861">
    <property type="entry name" value="Siw14-like"/>
</dbReference>
<gene>
    <name evidence="5" type="ORF">B6C91_00890</name>
    <name evidence="4" type="ORF">B6D08_02530</name>
</gene>